<comment type="subunit">
    <text evidence="11">In plastids the minimal PEP RNA polymerase catalytic core is composed of four subunits: alpha, beta, beta', and beta''. When a (nuclear-encoded) sigma factor is associated with the core the holoenzyme is formed, which can initiate transcription.</text>
</comment>
<dbReference type="SUPFAM" id="SSF64484">
    <property type="entry name" value="beta and beta-prime subunits of DNA dependent RNA-polymerase"/>
    <property type="match status" value="1"/>
</dbReference>
<dbReference type="InterPro" id="IPR014724">
    <property type="entry name" value="RNA_pol_RPB2_OB-fold"/>
</dbReference>
<dbReference type="Gene3D" id="3.90.1800.10">
    <property type="entry name" value="RNA polymerase alpha subunit dimerisation domain"/>
    <property type="match status" value="1"/>
</dbReference>
<accession>A0A097KMQ6</accession>
<evidence type="ECO:0000256" key="11">
    <source>
        <dbReference type="ARBA" id="ARBA00026088"/>
    </source>
</evidence>
<evidence type="ECO:0000256" key="6">
    <source>
        <dbReference type="ARBA" id="ARBA00022528"/>
    </source>
</evidence>
<dbReference type="InterPro" id="IPR037033">
    <property type="entry name" value="DNA-dir_RNAP_su2_hyb_sf"/>
</dbReference>
<evidence type="ECO:0000313" key="15">
    <source>
        <dbReference type="EMBL" id="AIT94462.1"/>
    </source>
</evidence>
<comment type="function">
    <text evidence="1">DNA-dependent RNA polymerase catalyzes the transcription of DNA into RNA using the four ribonucleoside triphosphates as substrates.</text>
</comment>
<dbReference type="Gene3D" id="2.40.50.150">
    <property type="match status" value="1"/>
</dbReference>
<dbReference type="GO" id="GO:0009507">
    <property type="term" value="C:chloroplast"/>
    <property type="evidence" value="ECO:0007669"/>
    <property type="project" value="UniProtKB-SubCell"/>
</dbReference>
<dbReference type="GO" id="GO:0006351">
    <property type="term" value="P:DNA-templated transcription"/>
    <property type="evidence" value="ECO:0007669"/>
    <property type="project" value="InterPro"/>
</dbReference>
<keyword evidence="5" id="KW-0240">DNA-directed RNA polymerase</keyword>
<dbReference type="GO" id="GO:0003677">
    <property type="term" value="F:DNA binding"/>
    <property type="evidence" value="ECO:0007669"/>
    <property type="project" value="InterPro"/>
</dbReference>
<sequence>MVPSTMVKRSRILVTPKGSTSSNGTIRVENSVGTNVFVINKNLVGIKSNSKIQTIRNKFILIREGSSMKKSISSNSLFSMSLLAQQKSQKYGAFFNKKFNFKIDDSLSILPAQMVESKRQIFNLTRTQFEDSLELENSKKFLNSKTRTEFSPKRISNPNKFSWFDSKSVLAPEKKDLPSSIVSKEMRTRDSVWQSLRSLKAMSIHNSNETKTKKLLDVLPQSSLTSIRESSVTSPSTYNSIVYNLQNYQRSNQDTCLTQNPVVYEGEWIQKGDLLADGAASVQGELALGKNILIGYMPWEGYNFEDAILINERLIYDDIYTSIHIERYEVEIRDTKFGVEQITNQIPEIDILEISHLDNNGISKIGTWVKEADILVGKVTPIQKKLLSPHEKLLYDIVGKDIPTTRDTSLRLPKSVEGRVVDIQVLETENIPPEIAFEGPGRVHIYVAEKRKIQVGDKMAGRHGNKGIVSKILPRQDMPYLPDGTPIDMVLNPLGVPSRMNVGQVFECLLGLAGKYLGQQFKIVPFDEIYGPEASRSLVYSKLFEASLKTGQDWLFHPNFPGKTKLFDGRTGDCFDQAVTIGQAYMLKLVHLVDEKIHARSTGPYSLVTQQPLRGRSKHGGQRLGEMEVWALEGFGAAYTLQELLTVKSDDMKGRHQVMDAILNNKTISLGTPESFKVLIRELQSLCLDVGVYSIDSTGHRKQIDVMKLP</sequence>
<keyword evidence="9" id="KW-0548">Nucleotidyltransferase</keyword>
<dbReference type="InterPro" id="IPR007121">
    <property type="entry name" value="RNA_pol_bsu_CS"/>
</dbReference>
<evidence type="ECO:0000256" key="12">
    <source>
        <dbReference type="ARBA" id="ARBA00032782"/>
    </source>
</evidence>
<protein>
    <recommendedName>
        <fullName evidence="4">DNA-directed RNA polymerase</fullName>
        <ecNumber evidence="4">2.7.7.6</ecNumber>
    </recommendedName>
    <alternativeName>
        <fullName evidence="12">PEP</fullName>
    </alternativeName>
</protein>
<feature type="domain" description="DNA-directed RNA polymerase subunit 2 hybrid-binding" evidence="13">
    <location>
        <begin position="242"/>
        <end position="618"/>
    </location>
</feature>
<dbReference type="PANTHER" id="PTHR20856">
    <property type="entry name" value="DNA-DIRECTED RNA POLYMERASE I SUBUNIT 2"/>
    <property type="match status" value="1"/>
</dbReference>
<dbReference type="GO" id="GO:0032549">
    <property type="term" value="F:ribonucleoside binding"/>
    <property type="evidence" value="ECO:0007669"/>
    <property type="project" value="InterPro"/>
</dbReference>
<dbReference type="InterPro" id="IPR015712">
    <property type="entry name" value="DNA-dir_RNA_pol_su2"/>
</dbReference>
<dbReference type="CDD" id="cd00653">
    <property type="entry name" value="RNA_pol_B_RPB2"/>
    <property type="match status" value="1"/>
</dbReference>
<dbReference type="InterPro" id="IPR007641">
    <property type="entry name" value="RNA_pol_Rpb2_7"/>
</dbReference>
<evidence type="ECO:0000256" key="2">
    <source>
        <dbReference type="ARBA" id="ARBA00004229"/>
    </source>
</evidence>
<evidence type="ECO:0000256" key="10">
    <source>
        <dbReference type="ARBA" id="ARBA00023163"/>
    </source>
</evidence>
<evidence type="ECO:0000256" key="9">
    <source>
        <dbReference type="ARBA" id="ARBA00022695"/>
    </source>
</evidence>
<keyword evidence="7 15" id="KW-0934">Plastid</keyword>
<dbReference type="PROSITE" id="PS01166">
    <property type="entry name" value="RNA_POL_BETA"/>
    <property type="match status" value="1"/>
</dbReference>
<evidence type="ECO:0000256" key="5">
    <source>
        <dbReference type="ARBA" id="ARBA00022478"/>
    </source>
</evidence>
<keyword evidence="6 15" id="KW-0150">Chloroplast</keyword>
<evidence type="ECO:0000256" key="1">
    <source>
        <dbReference type="ARBA" id="ARBA00004026"/>
    </source>
</evidence>
<comment type="similarity">
    <text evidence="3">Belongs to the RNA polymerase beta chain family.</text>
</comment>
<evidence type="ECO:0000259" key="14">
    <source>
        <dbReference type="Pfam" id="PF04560"/>
    </source>
</evidence>
<dbReference type="Pfam" id="PF00562">
    <property type="entry name" value="RNA_pol_Rpb2_6"/>
    <property type="match status" value="1"/>
</dbReference>
<dbReference type="GO" id="GO:0003899">
    <property type="term" value="F:DNA-directed RNA polymerase activity"/>
    <property type="evidence" value="ECO:0007669"/>
    <property type="project" value="UniProtKB-EC"/>
</dbReference>
<evidence type="ECO:0000256" key="4">
    <source>
        <dbReference type="ARBA" id="ARBA00012418"/>
    </source>
</evidence>
<gene>
    <name evidence="15" type="primary">rpoBb</name>
</gene>
<evidence type="ECO:0000256" key="7">
    <source>
        <dbReference type="ARBA" id="ARBA00022640"/>
    </source>
</evidence>
<name>A0A097KMQ6_9CHLO</name>
<organism evidence="15">
    <name type="scientific">Neocystis brevis</name>
    <dbReference type="NCBI Taxonomy" id="1065496"/>
    <lineage>
        <taxon>Eukaryota</taxon>
        <taxon>Viridiplantae</taxon>
        <taxon>Chlorophyta</taxon>
        <taxon>core chlorophytes</taxon>
        <taxon>Chlorophyceae</taxon>
        <taxon>CS clade</taxon>
        <taxon>Sphaeropleales</taxon>
        <taxon>Radiococcaceae</taxon>
        <taxon>Neocystis</taxon>
    </lineage>
</organism>
<keyword evidence="10" id="KW-0804">Transcription</keyword>
<dbReference type="EC" id="2.7.7.6" evidence="4"/>
<dbReference type="AlphaFoldDB" id="A0A097KMQ6"/>
<evidence type="ECO:0000259" key="13">
    <source>
        <dbReference type="Pfam" id="PF00562"/>
    </source>
</evidence>
<dbReference type="EMBL" id="KM462873">
    <property type="protein sequence ID" value="AIT94462.1"/>
    <property type="molecule type" value="Genomic_DNA"/>
</dbReference>
<dbReference type="RefSeq" id="YP_009105678.1">
    <property type="nucleotide sequence ID" value="NC_025535.1"/>
</dbReference>
<evidence type="ECO:0000256" key="8">
    <source>
        <dbReference type="ARBA" id="ARBA00022679"/>
    </source>
</evidence>
<dbReference type="GO" id="GO:0000428">
    <property type="term" value="C:DNA-directed RNA polymerase complex"/>
    <property type="evidence" value="ECO:0007669"/>
    <property type="project" value="UniProtKB-KW"/>
</dbReference>
<comment type="subcellular location">
    <subcellularLocation>
        <location evidence="2">Plastid</location>
        <location evidence="2">Chloroplast</location>
    </subcellularLocation>
</comment>
<dbReference type="GeneID" id="22159719"/>
<dbReference type="Gene3D" id="2.40.270.10">
    <property type="entry name" value="DNA-directed RNA polymerase, subunit 2, domain 6"/>
    <property type="match status" value="1"/>
</dbReference>
<evidence type="ECO:0000256" key="3">
    <source>
        <dbReference type="ARBA" id="ARBA00006835"/>
    </source>
</evidence>
<dbReference type="Gene3D" id="2.40.50.100">
    <property type="match status" value="1"/>
</dbReference>
<feature type="domain" description="RNA polymerase Rpb2" evidence="14">
    <location>
        <begin position="620"/>
        <end position="693"/>
    </location>
</feature>
<geneLocation type="chloroplast" evidence="15"/>
<proteinExistence type="inferred from homology"/>
<dbReference type="Pfam" id="PF04560">
    <property type="entry name" value="RNA_pol_Rpb2_7"/>
    <property type="match status" value="1"/>
</dbReference>
<dbReference type="InterPro" id="IPR007120">
    <property type="entry name" value="DNA-dir_RNAP_su2_dom"/>
</dbReference>
<reference evidence="15" key="1">
    <citation type="journal article" date="2014" name="BMC Evol. Biol.">
        <title>Chloroplast phylogenomic analysis resolves deep-level relationships within the green algal class Trebouxiophyceae.</title>
        <authorList>
            <person name="Lemieux C."/>
            <person name="Otis C."/>
            <person name="Turmel M."/>
        </authorList>
    </citation>
    <scope>NUCLEOTIDE SEQUENCE</scope>
</reference>
<keyword evidence="8" id="KW-0808">Transferase</keyword>